<sequence>MLLMIDNYDSFTFNLVHYFQSLGQEVVVKRNDELSLKDIADLAPDYIVISPGPCTPDDAGISLELVARYGGKIPLLGVCLGHQCIAQHFGANVEKAAEVMHGKTSKIAHNNRELFKGLKNPLQVTRYHSLTVNPDTLPECLEVSAWYDNQDTNKREIMALQHKALAISSVQFHPESVLTEQGHSLLENFLKRY</sequence>
<evidence type="ECO:0000313" key="4">
    <source>
        <dbReference type="Proteomes" id="UP001215231"/>
    </source>
</evidence>
<reference evidence="3 4" key="1">
    <citation type="journal article" date="2022" name="Mar. Drugs">
        <title>Bioassay-Guided Fractionation Leads to the Detection of Cholic Acid Generated by the Rare Thalassomonas sp.</title>
        <authorList>
            <person name="Pheiffer F."/>
            <person name="Schneider Y.K."/>
            <person name="Hansen E.H."/>
            <person name="Andersen J.H."/>
            <person name="Isaksson J."/>
            <person name="Busche T."/>
            <person name="R C."/>
            <person name="Kalinowski J."/>
            <person name="Zyl L.V."/>
            <person name="Trindade M."/>
        </authorList>
    </citation>
    <scope>NUCLEOTIDE SEQUENCE [LARGE SCALE GENOMIC DNA]</scope>
    <source>
        <strain evidence="3 4">A5K-61T</strain>
    </source>
</reference>
<dbReference type="PANTHER" id="PTHR43418">
    <property type="entry name" value="MULTIFUNCTIONAL TRYPTOPHAN BIOSYNTHESIS PROTEIN-RELATED"/>
    <property type="match status" value="1"/>
</dbReference>
<dbReference type="InterPro" id="IPR006221">
    <property type="entry name" value="TrpG/PapA_dom"/>
</dbReference>
<evidence type="ECO:0000256" key="1">
    <source>
        <dbReference type="ARBA" id="ARBA00022962"/>
    </source>
</evidence>
<evidence type="ECO:0000259" key="2">
    <source>
        <dbReference type="Pfam" id="PF00117"/>
    </source>
</evidence>
<protein>
    <submittedName>
        <fullName evidence="3">Aminodeoxychorismate/anthranilate synthase component II</fullName>
    </submittedName>
</protein>
<accession>A0ABY7VD74</accession>
<dbReference type="PRINTS" id="PR00097">
    <property type="entry name" value="ANTSNTHASEII"/>
</dbReference>
<dbReference type="RefSeq" id="WP_274051652.1">
    <property type="nucleotide sequence ID" value="NZ_CP059693.1"/>
</dbReference>
<dbReference type="SUPFAM" id="SSF52317">
    <property type="entry name" value="Class I glutamine amidotransferase-like"/>
    <property type="match status" value="1"/>
</dbReference>
<keyword evidence="4" id="KW-1185">Reference proteome</keyword>
<dbReference type="InterPro" id="IPR029062">
    <property type="entry name" value="Class_I_gatase-like"/>
</dbReference>
<dbReference type="Gene3D" id="3.40.50.880">
    <property type="match status" value="1"/>
</dbReference>
<dbReference type="InterPro" id="IPR017926">
    <property type="entry name" value="GATASE"/>
</dbReference>
<feature type="domain" description="Glutamine amidotransferase" evidence="2">
    <location>
        <begin position="3"/>
        <end position="191"/>
    </location>
</feature>
<dbReference type="PRINTS" id="PR00099">
    <property type="entry name" value="CPSGATASE"/>
</dbReference>
<dbReference type="Proteomes" id="UP001215231">
    <property type="component" value="Chromosome"/>
</dbReference>
<dbReference type="InterPro" id="IPR050472">
    <property type="entry name" value="Anth_synth/Amidotransfase"/>
</dbReference>
<dbReference type="PANTHER" id="PTHR43418:SF4">
    <property type="entry name" value="MULTIFUNCTIONAL TRYPTOPHAN BIOSYNTHESIS PROTEIN"/>
    <property type="match status" value="1"/>
</dbReference>
<name>A0ABY7VD74_9GAMM</name>
<dbReference type="Pfam" id="PF00117">
    <property type="entry name" value="GATase"/>
    <property type="match status" value="1"/>
</dbReference>
<gene>
    <name evidence="3" type="ORF">H3N35_25290</name>
</gene>
<keyword evidence="1" id="KW-0315">Glutamine amidotransferase</keyword>
<dbReference type="PRINTS" id="PR00096">
    <property type="entry name" value="GATASE"/>
</dbReference>
<evidence type="ECO:0000313" key="3">
    <source>
        <dbReference type="EMBL" id="WDE11488.1"/>
    </source>
</evidence>
<dbReference type="PROSITE" id="PS51273">
    <property type="entry name" value="GATASE_TYPE_1"/>
    <property type="match status" value="1"/>
</dbReference>
<proteinExistence type="predicted"/>
<dbReference type="CDD" id="cd01743">
    <property type="entry name" value="GATase1_Anthranilate_Synthase"/>
    <property type="match status" value="1"/>
</dbReference>
<organism evidence="3 4">
    <name type="scientific">Thalassomonas haliotis</name>
    <dbReference type="NCBI Taxonomy" id="485448"/>
    <lineage>
        <taxon>Bacteria</taxon>
        <taxon>Pseudomonadati</taxon>
        <taxon>Pseudomonadota</taxon>
        <taxon>Gammaproteobacteria</taxon>
        <taxon>Alteromonadales</taxon>
        <taxon>Colwelliaceae</taxon>
        <taxon>Thalassomonas</taxon>
    </lineage>
</organism>
<dbReference type="NCBIfam" id="TIGR00566">
    <property type="entry name" value="trpG_papA"/>
    <property type="match status" value="1"/>
</dbReference>
<dbReference type="EMBL" id="CP059693">
    <property type="protein sequence ID" value="WDE11488.1"/>
    <property type="molecule type" value="Genomic_DNA"/>
</dbReference>